<keyword evidence="1" id="KW-1133">Transmembrane helix</keyword>
<dbReference type="EMBL" id="KK790821">
    <property type="protein sequence ID" value="KDO37398.1"/>
    <property type="molecule type" value="Genomic_DNA"/>
</dbReference>
<feature type="transmembrane region" description="Helical" evidence="1">
    <location>
        <begin position="226"/>
        <end position="249"/>
    </location>
</feature>
<keyword evidence="1" id="KW-0812">Transmembrane</keyword>
<gene>
    <name evidence="2" type="ORF">CISIN_1g043901mg</name>
</gene>
<sequence length="331" mass="37608">MEVNSLSKFAVRGQWDNIVQAYENNPMSREAKLTNLETQLYTLQQQLGKPILYIRLGGNHGRKYIKPLGNEAMCHCTASKDRELISVRNNDSETPLFLAALHGNMDAFLCLRSFNQAKDNRQCRKNNGETILHSAISGEYFSIAFQIMRAYPDLVNSVNENGLTRLHILASKPTAFKRGSRLGLFDRIIHYYKTKGEANDEESPECNRSISFSKNDDKCGQFFPPNYAACFLFFWLLMKALPIVLGLGLKNFKISIIPYIKKVQGLKFMEKKDQQSGRNETAILIAAKMGVAEMVKKILDTFPVAMQDMDSEKKNLVLLAVENRQTSIYKL</sequence>
<evidence type="ECO:0000313" key="3">
    <source>
        <dbReference type="Proteomes" id="UP000027120"/>
    </source>
</evidence>
<keyword evidence="1" id="KW-0472">Membrane</keyword>
<dbReference type="Proteomes" id="UP000027120">
    <property type="component" value="Unassembled WGS sequence"/>
</dbReference>
<organism evidence="2 3">
    <name type="scientific">Citrus sinensis</name>
    <name type="common">Sweet orange</name>
    <name type="synonym">Citrus aurantium var. sinensis</name>
    <dbReference type="NCBI Taxonomy" id="2711"/>
    <lineage>
        <taxon>Eukaryota</taxon>
        <taxon>Viridiplantae</taxon>
        <taxon>Streptophyta</taxon>
        <taxon>Embryophyta</taxon>
        <taxon>Tracheophyta</taxon>
        <taxon>Spermatophyta</taxon>
        <taxon>Magnoliopsida</taxon>
        <taxon>eudicotyledons</taxon>
        <taxon>Gunneridae</taxon>
        <taxon>Pentapetalae</taxon>
        <taxon>rosids</taxon>
        <taxon>malvids</taxon>
        <taxon>Sapindales</taxon>
        <taxon>Rutaceae</taxon>
        <taxon>Aurantioideae</taxon>
        <taxon>Citrus</taxon>
    </lineage>
</organism>
<dbReference type="InterPro" id="IPR036770">
    <property type="entry name" value="Ankyrin_rpt-contain_sf"/>
</dbReference>
<dbReference type="SUPFAM" id="SSF48403">
    <property type="entry name" value="Ankyrin repeat"/>
    <property type="match status" value="1"/>
</dbReference>
<evidence type="ECO:0000313" key="2">
    <source>
        <dbReference type="EMBL" id="KDO37398.1"/>
    </source>
</evidence>
<evidence type="ECO:0000256" key="1">
    <source>
        <dbReference type="SAM" id="Phobius"/>
    </source>
</evidence>
<dbReference type="AlphaFoldDB" id="A0A067D3L3"/>
<feature type="non-terminal residue" evidence="2">
    <location>
        <position position="331"/>
    </location>
</feature>
<dbReference type="STRING" id="2711.A0A067D3L3"/>
<dbReference type="Gene3D" id="1.25.40.20">
    <property type="entry name" value="Ankyrin repeat-containing domain"/>
    <property type="match status" value="1"/>
</dbReference>
<keyword evidence="3" id="KW-1185">Reference proteome</keyword>
<name>A0A067D3L3_CITSI</name>
<dbReference type="InterPro" id="IPR002110">
    <property type="entry name" value="Ankyrin_rpt"/>
</dbReference>
<dbReference type="SMART" id="SM00248">
    <property type="entry name" value="ANK"/>
    <property type="match status" value="3"/>
</dbReference>
<proteinExistence type="predicted"/>
<reference evidence="2 3" key="1">
    <citation type="submission" date="2014-04" db="EMBL/GenBank/DDBJ databases">
        <authorList>
            <consortium name="International Citrus Genome Consortium"/>
            <person name="Gmitter F."/>
            <person name="Chen C."/>
            <person name="Farmerie W."/>
            <person name="Harkins T."/>
            <person name="Desany B."/>
            <person name="Mohiuddin M."/>
            <person name="Kodira C."/>
            <person name="Borodovsky M."/>
            <person name="Lomsadze A."/>
            <person name="Burns P."/>
            <person name="Jenkins J."/>
            <person name="Prochnik S."/>
            <person name="Shu S."/>
            <person name="Chapman J."/>
            <person name="Pitluck S."/>
            <person name="Schmutz J."/>
            <person name="Rokhsar D."/>
        </authorList>
    </citation>
    <scope>NUCLEOTIDE SEQUENCE</scope>
</reference>
<dbReference type="PANTHER" id="PTHR24121:SF15">
    <property type="entry name" value="ANKYRIN REPEAT PROTEIN"/>
    <property type="match status" value="1"/>
</dbReference>
<dbReference type="SMR" id="A0A067D3L3"/>
<accession>A0A067D3L3</accession>
<protein>
    <submittedName>
        <fullName evidence="2">Uncharacterized protein</fullName>
    </submittedName>
</protein>
<dbReference type="PANTHER" id="PTHR24121">
    <property type="entry name" value="NO MECHANORECEPTOR POTENTIAL C, ISOFORM D-RELATED"/>
    <property type="match status" value="1"/>
</dbReference>